<keyword evidence="5" id="KW-1185">Reference proteome</keyword>
<feature type="compositionally biased region" description="Pro residues" evidence="2">
    <location>
        <begin position="968"/>
        <end position="977"/>
    </location>
</feature>
<dbReference type="GO" id="GO:0000014">
    <property type="term" value="F:single-stranded DNA endodeoxyribonuclease activity"/>
    <property type="evidence" value="ECO:0007669"/>
    <property type="project" value="TreeGrafter"/>
</dbReference>
<dbReference type="Proteomes" id="UP000095192">
    <property type="component" value="Unassembled WGS sequence"/>
</dbReference>
<dbReference type="GO" id="GO:0030870">
    <property type="term" value="C:Mre11 complex"/>
    <property type="evidence" value="ECO:0007669"/>
    <property type="project" value="TreeGrafter"/>
</dbReference>
<dbReference type="GO" id="GO:0042138">
    <property type="term" value="P:meiotic DNA double-strand break formation"/>
    <property type="evidence" value="ECO:0007669"/>
    <property type="project" value="TreeGrafter"/>
</dbReference>
<dbReference type="VEuPathDB" id="ToxoDB:LOC34622899"/>
<evidence type="ECO:0000256" key="1">
    <source>
        <dbReference type="ARBA" id="ARBA00022801"/>
    </source>
</evidence>
<feature type="compositionally biased region" description="Low complexity" evidence="2">
    <location>
        <begin position="734"/>
        <end position="747"/>
    </location>
</feature>
<dbReference type="GO" id="GO:0000723">
    <property type="term" value="P:telomere maintenance"/>
    <property type="evidence" value="ECO:0007669"/>
    <property type="project" value="TreeGrafter"/>
</dbReference>
<dbReference type="InterPro" id="IPR007281">
    <property type="entry name" value="Mre11_DNA-bd"/>
</dbReference>
<protein>
    <submittedName>
        <fullName evidence="4">Double-strand break repair</fullName>
    </submittedName>
</protein>
<dbReference type="SMART" id="SM01347">
    <property type="entry name" value="Mre11_DNA_bind"/>
    <property type="match status" value="1"/>
</dbReference>
<dbReference type="GO" id="GO:0030145">
    <property type="term" value="F:manganese ion binding"/>
    <property type="evidence" value="ECO:0007669"/>
    <property type="project" value="InterPro"/>
</dbReference>
<evidence type="ECO:0000259" key="3">
    <source>
        <dbReference type="SMART" id="SM01347"/>
    </source>
</evidence>
<feature type="compositionally biased region" description="Low complexity" evidence="2">
    <location>
        <begin position="896"/>
        <end position="905"/>
    </location>
</feature>
<comment type="caution">
    <text evidence="4">The sequence shown here is derived from an EMBL/GenBank/DDBJ whole genome shotgun (WGS) entry which is preliminary data.</text>
</comment>
<dbReference type="GO" id="GO:0097552">
    <property type="term" value="P:mitochondrial double-strand break repair via homologous recombination"/>
    <property type="evidence" value="ECO:0007669"/>
    <property type="project" value="TreeGrafter"/>
</dbReference>
<dbReference type="GO" id="GO:0006303">
    <property type="term" value="P:double-strand break repair via nonhomologous end joining"/>
    <property type="evidence" value="ECO:0007669"/>
    <property type="project" value="TreeGrafter"/>
</dbReference>
<evidence type="ECO:0000313" key="5">
    <source>
        <dbReference type="Proteomes" id="UP000095192"/>
    </source>
</evidence>
<evidence type="ECO:0000256" key="2">
    <source>
        <dbReference type="SAM" id="MobiDB-lite"/>
    </source>
</evidence>
<dbReference type="Pfam" id="PF00149">
    <property type="entry name" value="Metallophos"/>
    <property type="match status" value="1"/>
</dbReference>
<accession>A0A1D3D8T6</accession>
<dbReference type="InterPro" id="IPR029052">
    <property type="entry name" value="Metallo-depent_PP-like"/>
</dbReference>
<organism evidence="4 5">
    <name type="scientific">Cyclospora cayetanensis</name>
    <dbReference type="NCBI Taxonomy" id="88456"/>
    <lineage>
        <taxon>Eukaryota</taxon>
        <taxon>Sar</taxon>
        <taxon>Alveolata</taxon>
        <taxon>Apicomplexa</taxon>
        <taxon>Conoidasida</taxon>
        <taxon>Coccidia</taxon>
        <taxon>Eucoccidiorida</taxon>
        <taxon>Eimeriorina</taxon>
        <taxon>Eimeriidae</taxon>
        <taxon>Cyclospora</taxon>
    </lineage>
</organism>
<dbReference type="PROSITE" id="PS51257">
    <property type="entry name" value="PROKAR_LIPOPROTEIN"/>
    <property type="match status" value="1"/>
</dbReference>
<dbReference type="SUPFAM" id="SSF56300">
    <property type="entry name" value="Metallo-dependent phosphatases"/>
    <property type="match status" value="1"/>
</dbReference>
<dbReference type="InterPro" id="IPR038487">
    <property type="entry name" value="Mre11_capping_dom"/>
</dbReference>
<feature type="region of interest" description="Disordered" evidence="2">
    <location>
        <begin position="157"/>
        <end position="181"/>
    </location>
</feature>
<dbReference type="InterPro" id="IPR004843">
    <property type="entry name" value="Calcineurin-like_PHP"/>
</dbReference>
<dbReference type="GO" id="GO:0000724">
    <property type="term" value="P:double-strand break repair via homologous recombination"/>
    <property type="evidence" value="ECO:0007669"/>
    <property type="project" value="TreeGrafter"/>
</dbReference>
<dbReference type="GO" id="GO:0007095">
    <property type="term" value="P:mitotic G2 DNA damage checkpoint signaling"/>
    <property type="evidence" value="ECO:0007669"/>
    <property type="project" value="TreeGrafter"/>
</dbReference>
<feature type="domain" description="Mre11 DNA-binding" evidence="3">
    <location>
        <begin position="413"/>
        <end position="613"/>
    </location>
</feature>
<feature type="region of interest" description="Disordered" evidence="2">
    <location>
        <begin position="727"/>
        <end position="985"/>
    </location>
</feature>
<keyword evidence="1" id="KW-0378">Hydrolase</keyword>
<dbReference type="PANTHER" id="PTHR10139">
    <property type="entry name" value="DOUBLE-STRAND BREAK REPAIR PROTEIN MRE11"/>
    <property type="match status" value="1"/>
</dbReference>
<dbReference type="EMBL" id="JROU02000259">
    <property type="protein sequence ID" value="OEH79859.1"/>
    <property type="molecule type" value="Genomic_DNA"/>
</dbReference>
<dbReference type="InterPro" id="IPR041796">
    <property type="entry name" value="Mre11_N"/>
</dbReference>
<dbReference type="GO" id="GO:0035861">
    <property type="term" value="C:site of double-strand break"/>
    <property type="evidence" value="ECO:0007669"/>
    <property type="project" value="TreeGrafter"/>
</dbReference>
<dbReference type="AlphaFoldDB" id="A0A1D3D8T6"/>
<dbReference type="PANTHER" id="PTHR10139:SF1">
    <property type="entry name" value="DOUBLE-STRAND BREAK REPAIR PROTEIN MRE11"/>
    <property type="match status" value="1"/>
</dbReference>
<reference evidence="4 5" key="1">
    <citation type="journal article" date="2016" name="BMC Genomics">
        <title>Comparative genomics reveals Cyclospora cayetanensis possesses coccidia-like metabolism and invasion components but unique surface antigens.</title>
        <authorList>
            <person name="Liu S."/>
            <person name="Wang L."/>
            <person name="Zheng H."/>
            <person name="Xu Z."/>
            <person name="Roellig D.M."/>
            <person name="Li N."/>
            <person name="Frace M.A."/>
            <person name="Tang K."/>
            <person name="Arrowood M.J."/>
            <person name="Moss D.M."/>
            <person name="Zhang L."/>
            <person name="Feng Y."/>
            <person name="Xiao L."/>
        </authorList>
    </citation>
    <scope>NUCLEOTIDE SEQUENCE [LARGE SCALE GENOMIC DNA]</scope>
    <source>
        <strain evidence="4 5">CHN_HEN01</strain>
    </source>
</reference>
<dbReference type="CDD" id="cd00840">
    <property type="entry name" value="MPP_Mre11_N"/>
    <property type="match status" value="1"/>
</dbReference>
<evidence type="ECO:0000313" key="4">
    <source>
        <dbReference type="EMBL" id="OEH79859.1"/>
    </source>
</evidence>
<dbReference type="Gene3D" id="3.60.21.10">
    <property type="match status" value="2"/>
</dbReference>
<gene>
    <name evidence="4" type="ORF">cyc_06816</name>
</gene>
<dbReference type="Gene3D" id="3.30.110.110">
    <property type="entry name" value="Mre11, capping domain"/>
    <property type="match status" value="1"/>
</dbReference>
<dbReference type="Pfam" id="PF04152">
    <property type="entry name" value="Mre11_DNA_bind"/>
    <property type="match status" value="1"/>
</dbReference>
<name>A0A1D3D8T6_9EIME</name>
<feature type="compositionally biased region" description="Polar residues" evidence="2">
    <location>
        <begin position="945"/>
        <end position="958"/>
    </location>
</feature>
<sequence length="1045" mass="111170">MARHPSGTETSDAWGPPLSGAPAVSSLGCAHDPLSPSATANHEPLLFAEGEGEGSPSGIRDAYGEDNSTFKILIATDTHLGYKGEDPVRGNDSFRTFEEILQIGRRENVDFMLHGGDLFDENMPSRTTLYRAMCLLRKYCFGSGTVQFDVLPASTTASPDGCAATQPSTSDKAAAPSSLQNKEHIWEQQAAPGSTRATAENAEPSATTGLISDIFRFGLNYLNENVNVCMPIFAMHGNHDDPGDASHLSPLDILEAAHLLAIYGMGWVRDERLHRAYTAGKSRHEGPGGPLDALLSLTEFYCHEMTHLHKGVQTLHTDVRMGVVPALLLRYKGGHGGVPAKNCVLERMLPSFADIVVWGHEHDCHANLRQSVEGRCQVLQPGSSIATSLTAGEAQQKHVFVLEVRQAFLGDCFRLRAVPLKTVRPLIVEDVRLADICQLPSASQPGGLPTAFSDSWNDATDREAWEALTSLVEDILRRAGATQDLSAATKYSAAGGPLMETLSARGPAEVLQKLPLVRVRVEHTGFSTISAPRFASQFVGRVANPDSLLCFYKRRSSHQSASKEGSALPELQLEAALGAGSSEIHDIIFHYMEGASGLNVLSEPDFNDAVQDFAVKMVCLALGQFGRTTPYNYYLRTSLVELMRTALPLKHSSPTPAVYASRGLGRGALMRISLALLLDPSAISAFVSRSISTARLHARDELLKRLKEKPDKYPSQEDARAIIAESSEGGGVSGPPDTAASADAAPVSIPPLPTGAGVEMTDGCDPSDSQESCTEDTLRLKTAVAPLRRGRASRGGPPAGTPAAPLTSDTEEGLSRVEFSGASKKPRRAAAKKQTEAGRGRGRRKVATQHKAGVDAIGVSDSDSQDDTEGTQGTARRKGRQPPAAAGVSKQQMDIRSLLSQLSSRRGVRSQAPVRGSSYASSPPDVPTQQSDGAPCGSLADTHWEAQSSVLPTAAGSSLQPPAKRQLPPRPALPLGPPSAKTNVNAANEAHPDVRGPLHVTSWTKRAKHTDTQGFGGAGEGSESAFLPNSIYTGVIALCSSTNRV</sequence>
<dbReference type="VEuPathDB" id="ToxoDB:cyc_06816"/>
<dbReference type="InParanoid" id="A0A1D3D8T6"/>
<proteinExistence type="predicted"/>